<evidence type="ECO:0000313" key="2">
    <source>
        <dbReference type="Proteomes" id="UP001177003"/>
    </source>
</evidence>
<dbReference type="Proteomes" id="UP001177003">
    <property type="component" value="Chromosome 9"/>
</dbReference>
<keyword evidence="2" id="KW-1185">Reference proteome</keyword>
<organism evidence="1 2">
    <name type="scientific">Lactuca saligna</name>
    <name type="common">Willowleaf lettuce</name>
    <dbReference type="NCBI Taxonomy" id="75948"/>
    <lineage>
        <taxon>Eukaryota</taxon>
        <taxon>Viridiplantae</taxon>
        <taxon>Streptophyta</taxon>
        <taxon>Embryophyta</taxon>
        <taxon>Tracheophyta</taxon>
        <taxon>Spermatophyta</taxon>
        <taxon>Magnoliopsida</taxon>
        <taxon>eudicotyledons</taxon>
        <taxon>Gunneridae</taxon>
        <taxon>Pentapetalae</taxon>
        <taxon>asterids</taxon>
        <taxon>campanulids</taxon>
        <taxon>Asterales</taxon>
        <taxon>Asteraceae</taxon>
        <taxon>Cichorioideae</taxon>
        <taxon>Cichorieae</taxon>
        <taxon>Lactucinae</taxon>
        <taxon>Lactuca</taxon>
    </lineage>
</organism>
<sequence length="114" mass="12808">MVASSETPYADQTASFGLLSIKPNQNLILDFDSSKYNAFLQPLIECLHQSPLTPTLALFENVPLSYLYKAYSIVRYQESGSIMTFEVRSQETSITKAQYSRLMGFPASRDLVDP</sequence>
<reference evidence="1" key="1">
    <citation type="submission" date="2023-04" db="EMBL/GenBank/DDBJ databases">
        <authorList>
            <person name="Vijverberg K."/>
            <person name="Xiong W."/>
            <person name="Schranz E."/>
        </authorList>
    </citation>
    <scope>NUCLEOTIDE SEQUENCE</scope>
</reference>
<accession>A0AA36A4G3</accession>
<evidence type="ECO:0000313" key="1">
    <source>
        <dbReference type="EMBL" id="CAI9304446.1"/>
    </source>
</evidence>
<name>A0AA36A4G3_LACSI</name>
<protein>
    <submittedName>
        <fullName evidence="1">Uncharacterized protein</fullName>
    </submittedName>
</protein>
<dbReference type="AlphaFoldDB" id="A0AA36A4G3"/>
<dbReference type="EMBL" id="OX465085">
    <property type="protein sequence ID" value="CAI9304446.1"/>
    <property type="molecule type" value="Genomic_DNA"/>
</dbReference>
<gene>
    <name evidence="1" type="ORF">LSALG_LOCUS42820</name>
</gene>
<proteinExistence type="predicted"/>